<reference evidence="2 3" key="1">
    <citation type="journal article" date="2018" name="Emerg. Microbes Infect.">
        <title>Genomic analysis of oral Campylobacter concisus strains identified a potential bacterial molecular marker associated with active Crohn's disease.</title>
        <authorList>
            <person name="Liu F."/>
            <person name="Ma R."/>
            <person name="Tay C.Y.A."/>
            <person name="Octavia S."/>
            <person name="Lan R."/>
            <person name="Chung H.K.L."/>
            <person name="Riordan S.M."/>
            <person name="Grimm M.C."/>
            <person name="Leong R.W."/>
            <person name="Tanaka M.M."/>
            <person name="Connor S."/>
            <person name="Zhang L."/>
        </authorList>
    </citation>
    <scope>NUCLEOTIDE SEQUENCE [LARGE SCALE GENOMIC DNA]</scope>
    <source>
        <strain evidence="2 3">P2CDO4</strain>
    </source>
</reference>
<keyword evidence="2" id="KW-0808">Transferase</keyword>
<gene>
    <name evidence="2" type="ORF">CCS77_0038</name>
</gene>
<dbReference type="EMBL" id="CP021642">
    <property type="protein sequence ID" value="AVX43099.1"/>
    <property type="molecule type" value="Genomic_DNA"/>
</dbReference>
<sequence>MIAFDKFRPRDINIEKPISDKKQILTYYAFNEPALNTFSKELAVEYEKENYFIKFTRDIETTTLEDVLDRNLPKNQDIDFLSVDVEGLDFMVLKSNNFEKYKPKIVLIEILGNSFSEIENNKIADYLRQCGYSIFAKTVNTVFFINNGFKKDKPL</sequence>
<dbReference type="Gene3D" id="3.40.50.150">
    <property type="entry name" value="Vaccinia Virus protein VP39"/>
    <property type="match status" value="1"/>
</dbReference>
<accession>A0A2R4NXF8</accession>
<dbReference type="InterPro" id="IPR029063">
    <property type="entry name" value="SAM-dependent_MTases_sf"/>
</dbReference>
<dbReference type="GO" id="GO:0032259">
    <property type="term" value="P:methylation"/>
    <property type="evidence" value="ECO:0007669"/>
    <property type="project" value="UniProtKB-KW"/>
</dbReference>
<keyword evidence="2" id="KW-0489">Methyltransferase</keyword>
<protein>
    <submittedName>
        <fullName evidence="2">SAM-dependent methyltransferase</fullName>
    </submittedName>
</protein>
<dbReference type="AlphaFoldDB" id="A0A2R4NXF8"/>
<evidence type="ECO:0000313" key="2">
    <source>
        <dbReference type="EMBL" id="AVX43099.1"/>
    </source>
</evidence>
<dbReference type="Pfam" id="PF05050">
    <property type="entry name" value="Methyltransf_21"/>
    <property type="match status" value="1"/>
</dbReference>
<evidence type="ECO:0000259" key="1">
    <source>
        <dbReference type="Pfam" id="PF05050"/>
    </source>
</evidence>
<feature type="domain" description="Methyltransferase FkbM" evidence="1">
    <location>
        <begin position="36"/>
        <end position="133"/>
    </location>
</feature>
<evidence type="ECO:0000313" key="3">
    <source>
        <dbReference type="Proteomes" id="UP000241854"/>
    </source>
</evidence>
<dbReference type="Proteomes" id="UP000241854">
    <property type="component" value="Chromosome"/>
</dbReference>
<dbReference type="GO" id="GO:0008168">
    <property type="term" value="F:methyltransferase activity"/>
    <property type="evidence" value="ECO:0007669"/>
    <property type="project" value="UniProtKB-KW"/>
</dbReference>
<name>A0A2R4NXF8_9BACT</name>
<proteinExistence type="predicted"/>
<dbReference type="SUPFAM" id="SSF53335">
    <property type="entry name" value="S-adenosyl-L-methionine-dependent methyltransferases"/>
    <property type="match status" value="1"/>
</dbReference>
<organism evidence="2 3">
    <name type="scientific">Campylobacter concisus</name>
    <dbReference type="NCBI Taxonomy" id="199"/>
    <lineage>
        <taxon>Bacteria</taxon>
        <taxon>Pseudomonadati</taxon>
        <taxon>Campylobacterota</taxon>
        <taxon>Epsilonproteobacteria</taxon>
        <taxon>Campylobacterales</taxon>
        <taxon>Campylobacteraceae</taxon>
        <taxon>Campylobacter</taxon>
    </lineage>
</organism>
<dbReference type="InterPro" id="IPR006342">
    <property type="entry name" value="FkbM_mtfrase"/>
</dbReference>